<dbReference type="EMBL" id="MNPJ01000019">
    <property type="protein sequence ID" value="OQS54587.1"/>
    <property type="molecule type" value="Genomic_DNA"/>
</dbReference>
<evidence type="ECO:0000313" key="2">
    <source>
        <dbReference type="EMBL" id="OQS54587.1"/>
    </source>
</evidence>
<proteinExistence type="predicted"/>
<reference evidence="2 3" key="1">
    <citation type="journal article" date="2017" name="Environ. Microbiol.">
        <title>Decay of the glycolytic pathway and adaptation to intranuclear parasitism within Enterocytozoonidae microsporidia.</title>
        <authorList>
            <person name="Wiredu Boakye D."/>
            <person name="Jaroenlak P."/>
            <person name="Prachumwat A."/>
            <person name="Williams T.A."/>
            <person name="Bateman K.S."/>
            <person name="Itsathitphaisarn O."/>
            <person name="Sritunyalucksana K."/>
            <person name="Paszkiewicz K.H."/>
            <person name="Moore K.A."/>
            <person name="Stentiford G.D."/>
            <person name="Williams B.A."/>
        </authorList>
    </citation>
    <scope>NUCLEOTIDE SEQUENCE [LARGE SCALE GENOMIC DNA]</scope>
    <source>
        <strain evidence="2 3">TH1</strain>
    </source>
</reference>
<dbReference type="VEuPathDB" id="MicrosporidiaDB:EHP00_92"/>
<name>A0A1W0E5P1_9MICR</name>
<dbReference type="Proteomes" id="UP000192758">
    <property type="component" value="Unassembled WGS sequence"/>
</dbReference>
<feature type="compositionally biased region" description="Polar residues" evidence="1">
    <location>
        <begin position="66"/>
        <end position="79"/>
    </location>
</feature>
<feature type="compositionally biased region" description="Basic and acidic residues" evidence="1">
    <location>
        <begin position="13"/>
        <end position="41"/>
    </location>
</feature>
<protein>
    <submittedName>
        <fullName evidence="2">Uncharacterized protein</fullName>
    </submittedName>
</protein>
<gene>
    <name evidence="2" type="ORF">EHP00_92</name>
</gene>
<accession>A0A1W0E5P1</accession>
<feature type="region of interest" description="Disordered" evidence="1">
    <location>
        <begin position="1"/>
        <end position="88"/>
    </location>
</feature>
<organism evidence="2 3">
    <name type="scientific">Ecytonucleospora hepatopenaei</name>
    <dbReference type="NCBI Taxonomy" id="646526"/>
    <lineage>
        <taxon>Eukaryota</taxon>
        <taxon>Fungi</taxon>
        <taxon>Fungi incertae sedis</taxon>
        <taxon>Microsporidia</taxon>
        <taxon>Enterocytozoonidae</taxon>
        <taxon>Ecytonucleospora</taxon>
    </lineage>
</organism>
<sequence length="131" mass="15057">MSFTSQSSLSMLENEKEKHSQTREKYFKQFSDDGKTEKIVKYSDLNENSDKNENNISASSHKDDNNSSLNNIKEIQNENTHIKHTELSNDVTIQNTEENYSDTCSIEDLAGNSSTFSSHDTEELWKYFTGK</sequence>
<keyword evidence="3" id="KW-1185">Reference proteome</keyword>
<evidence type="ECO:0000256" key="1">
    <source>
        <dbReference type="SAM" id="MobiDB-lite"/>
    </source>
</evidence>
<feature type="compositionally biased region" description="Polar residues" evidence="1">
    <location>
        <begin position="1"/>
        <end position="11"/>
    </location>
</feature>
<comment type="caution">
    <text evidence="2">The sequence shown here is derived from an EMBL/GenBank/DDBJ whole genome shotgun (WGS) entry which is preliminary data.</text>
</comment>
<evidence type="ECO:0000313" key="3">
    <source>
        <dbReference type="Proteomes" id="UP000192758"/>
    </source>
</evidence>
<dbReference type="AlphaFoldDB" id="A0A1W0E5P1"/>